<comment type="caution">
    <text evidence="2">The sequence shown here is derived from an EMBL/GenBank/DDBJ whole genome shotgun (WGS) entry which is preliminary data.</text>
</comment>
<gene>
    <name evidence="2" type="ORF">HMPREF1981_01258</name>
</gene>
<organism evidence="2 3">
    <name type="scientific">Bacteroides pyogenes F0041</name>
    <dbReference type="NCBI Taxonomy" id="1321819"/>
    <lineage>
        <taxon>Bacteria</taxon>
        <taxon>Pseudomonadati</taxon>
        <taxon>Bacteroidota</taxon>
        <taxon>Bacteroidia</taxon>
        <taxon>Bacteroidales</taxon>
        <taxon>Bacteroidaceae</taxon>
        <taxon>Bacteroides</taxon>
    </lineage>
</organism>
<evidence type="ECO:0000313" key="2">
    <source>
        <dbReference type="EMBL" id="ERI85903.1"/>
    </source>
</evidence>
<dbReference type="Proteomes" id="UP000016496">
    <property type="component" value="Unassembled WGS sequence"/>
</dbReference>
<feature type="region of interest" description="Disordered" evidence="1">
    <location>
        <begin position="26"/>
        <end position="49"/>
    </location>
</feature>
<protein>
    <submittedName>
        <fullName evidence="2">Uncharacterized protein</fullName>
    </submittedName>
</protein>
<dbReference type="EMBL" id="AWSV01000068">
    <property type="protein sequence ID" value="ERI85903.1"/>
    <property type="molecule type" value="Genomic_DNA"/>
</dbReference>
<evidence type="ECO:0000256" key="1">
    <source>
        <dbReference type="SAM" id="MobiDB-lite"/>
    </source>
</evidence>
<dbReference type="HOGENOM" id="CLU_3132486_0_0_10"/>
<proteinExistence type="predicted"/>
<name>U2CPA7_9BACE</name>
<sequence>MCKHASPMKTLKGWHDFQTSDSMCKHANPMKERKPCPKANAAGIARMKG</sequence>
<evidence type="ECO:0000313" key="3">
    <source>
        <dbReference type="Proteomes" id="UP000016496"/>
    </source>
</evidence>
<reference evidence="2 3" key="1">
    <citation type="submission" date="2013-08" db="EMBL/GenBank/DDBJ databases">
        <authorList>
            <person name="Weinstock G."/>
            <person name="Sodergren E."/>
            <person name="Wylie T."/>
            <person name="Fulton L."/>
            <person name="Fulton R."/>
            <person name="Fronick C."/>
            <person name="O'Laughlin M."/>
            <person name="Godfrey J."/>
            <person name="Miner T."/>
            <person name="Herter B."/>
            <person name="Appelbaum E."/>
            <person name="Cordes M."/>
            <person name="Lek S."/>
            <person name="Wollam A."/>
            <person name="Pepin K.H."/>
            <person name="Palsikar V.B."/>
            <person name="Mitreva M."/>
            <person name="Wilson R.K."/>
        </authorList>
    </citation>
    <scope>NUCLEOTIDE SEQUENCE [LARGE SCALE GENOMIC DNA]</scope>
    <source>
        <strain evidence="2 3">F0041</strain>
    </source>
</reference>
<accession>U2CPA7</accession>
<dbReference type="AlphaFoldDB" id="U2CPA7"/>
<dbReference type="PATRIC" id="fig|1321819.3.peg.1150"/>